<evidence type="ECO:0000256" key="1">
    <source>
        <dbReference type="ARBA" id="ARBA00008348"/>
    </source>
</evidence>
<comment type="similarity">
    <text evidence="1 4">Belongs to the pseudouridine synthase RsuA family.</text>
</comment>
<evidence type="ECO:0000259" key="5">
    <source>
        <dbReference type="SMART" id="SM00363"/>
    </source>
</evidence>
<reference evidence="6" key="2">
    <citation type="journal article" date="2021" name="PeerJ">
        <title>Extensive microbial diversity within the chicken gut microbiome revealed by metagenomics and culture.</title>
        <authorList>
            <person name="Gilroy R."/>
            <person name="Ravi A."/>
            <person name="Getino M."/>
            <person name="Pursley I."/>
            <person name="Horton D.L."/>
            <person name="Alikhan N.F."/>
            <person name="Baker D."/>
            <person name="Gharbi K."/>
            <person name="Hall N."/>
            <person name="Watson M."/>
            <person name="Adriaenssens E.M."/>
            <person name="Foster-Nyarko E."/>
            <person name="Jarju S."/>
            <person name="Secka A."/>
            <person name="Antonio M."/>
            <person name="Oren A."/>
            <person name="Chaudhuri R.R."/>
            <person name="La Ragione R."/>
            <person name="Hildebrand F."/>
            <person name="Pallen M.J."/>
        </authorList>
    </citation>
    <scope>NUCLEOTIDE SEQUENCE</scope>
    <source>
        <strain evidence="6">10532</strain>
    </source>
</reference>
<evidence type="ECO:0000256" key="2">
    <source>
        <dbReference type="ARBA" id="ARBA00023235"/>
    </source>
</evidence>
<gene>
    <name evidence="6" type="ORF">IAA81_02900</name>
</gene>
<dbReference type="GO" id="GO:0000455">
    <property type="term" value="P:enzyme-directed rRNA pseudouridine synthesis"/>
    <property type="evidence" value="ECO:0007669"/>
    <property type="project" value="UniProtKB-ARBA"/>
</dbReference>
<evidence type="ECO:0000256" key="3">
    <source>
        <dbReference type="PROSITE-ProRule" id="PRU00182"/>
    </source>
</evidence>
<dbReference type="SUPFAM" id="SSF55120">
    <property type="entry name" value="Pseudouridine synthase"/>
    <property type="match status" value="1"/>
</dbReference>
<dbReference type="NCBIfam" id="TIGR00093">
    <property type="entry name" value="pseudouridine synthase"/>
    <property type="match status" value="1"/>
</dbReference>
<dbReference type="InterPro" id="IPR050343">
    <property type="entry name" value="RsuA_PseudoU_synthase"/>
</dbReference>
<dbReference type="Gene3D" id="3.30.70.580">
    <property type="entry name" value="Pseudouridine synthase I, catalytic domain, N-terminal subdomain"/>
    <property type="match status" value="1"/>
</dbReference>
<dbReference type="Gene3D" id="3.30.70.1560">
    <property type="entry name" value="Alpha-L RNA-binding motif"/>
    <property type="match status" value="1"/>
</dbReference>
<dbReference type="AlphaFoldDB" id="A0A9D9HNL6"/>
<feature type="domain" description="RNA-binding S4" evidence="5">
    <location>
        <begin position="18"/>
        <end position="77"/>
    </location>
</feature>
<dbReference type="PANTHER" id="PTHR47683:SF2">
    <property type="entry name" value="RNA-BINDING S4 DOMAIN-CONTAINING PROTEIN"/>
    <property type="match status" value="1"/>
</dbReference>
<evidence type="ECO:0000256" key="4">
    <source>
        <dbReference type="RuleBase" id="RU003887"/>
    </source>
</evidence>
<dbReference type="PANTHER" id="PTHR47683">
    <property type="entry name" value="PSEUDOURIDINE SYNTHASE FAMILY PROTEIN-RELATED"/>
    <property type="match status" value="1"/>
</dbReference>
<dbReference type="EC" id="5.4.99.-" evidence="4"/>
<dbReference type="InterPro" id="IPR036986">
    <property type="entry name" value="S4_RNA-bd_sf"/>
</dbReference>
<dbReference type="EMBL" id="JADIMM010000037">
    <property type="protein sequence ID" value="MBO8457161.1"/>
    <property type="molecule type" value="Genomic_DNA"/>
</dbReference>
<evidence type="ECO:0000313" key="6">
    <source>
        <dbReference type="EMBL" id="MBO8457161.1"/>
    </source>
</evidence>
<dbReference type="CDD" id="cd00165">
    <property type="entry name" value="S4"/>
    <property type="match status" value="1"/>
</dbReference>
<dbReference type="GO" id="GO:0120159">
    <property type="term" value="F:rRNA pseudouridine synthase activity"/>
    <property type="evidence" value="ECO:0007669"/>
    <property type="project" value="UniProtKB-ARBA"/>
</dbReference>
<dbReference type="InterPro" id="IPR018496">
    <property type="entry name" value="PsdUridine_synth_RsuA/RluB_CS"/>
</dbReference>
<dbReference type="Pfam" id="PF00849">
    <property type="entry name" value="PseudoU_synth_2"/>
    <property type="match status" value="1"/>
</dbReference>
<dbReference type="SMART" id="SM00363">
    <property type="entry name" value="S4"/>
    <property type="match status" value="1"/>
</dbReference>
<proteinExistence type="inferred from homology"/>
<dbReference type="FunFam" id="3.10.290.10:FF:000003">
    <property type="entry name" value="Pseudouridine synthase"/>
    <property type="match status" value="1"/>
</dbReference>
<dbReference type="InterPro" id="IPR042092">
    <property type="entry name" value="PsdUridine_s_RsuA/RluB/E/F_cat"/>
</dbReference>
<protein>
    <recommendedName>
        <fullName evidence="4">Pseudouridine synthase</fullName>
        <ecNumber evidence="4">5.4.99.-</ecNumber>
    </recommendedName>
</protein>
<dbReference type="Gene3D" id="3.10.290.10">
    <property type="entry name" value="RNA-binding S4 domain"/>
    <property type="match status" value="1"/>
</dbReference>
<dbReference type="PROSITE" id="PS01149">
    <property type="entry name" value="PSI_RSU"/>
    <property type="match status" value="1"/>
</dbReference>
<keyword evidence="3" id="KW-0694">RNA-binding</keyword>
<dbReference type="SUPFAM" id="SSF55174">
    <property type="entry name" value="Alpha-L RNA-binding motif"/>
    <property type="match status" value="1"/>
</dbReference>
<dbReference type="InterPro" id="IPR020094">
    <property type="entry name" value="TruA/RsuA/RluB/E/F_N"/>
</dbReference>
<name>A0A9D9HNL6_9SPIR</name>
<comment type="caution">
    <text evidence="6">The sequence shown here is derived from an EMBL/GenBank/DDBJ whole genome shotgun (WGS) entry which is preliminary data.</text>
</comment>
<dbReference type="GO" id="GO:0003723">
    <property type="term" value="F:RNA binding"/>
    <property type="evidence" value="ECO:0007669"/>
    <property type="project" value="UniProtKB-KW"/>
</dbReference>
<sequence length="250" mass="28311">MKQRVKDLSLQDNLQDLQRLQVYLAHSGVASRRACEKLILEGRVAVDGEVVQTLGTKVSPSQCITVDGREVFPEEKKHYLVLYKPEGCVSSLADEKGRALAVDLLKPFFKERLYNVGRLDMFSSGVLLFTNDGEFARTVSHPSSGIKKEYEITTLDMLPEDIAEKFKTGIRYEGVFYKAYSAQRVSSRKLKVVLIEGKNREIRNMLSAFNIRIKKLLRTRLGPVDLQGLTPGKFRELNNLEIAELTKSKN</sequence>
<dbReference type="Proteomes" id="UP000823638">
    <property type="component" value="Unassembled WGS sequence"/>
</dbReference>
<dbReference type="Pfam" id="PF01479">
    <property type="entry name" value="S4"/>
    <property type="match status" value="1"/>
</dbReference>
<evidence type="ECO:0000313" key="7">
    <source>
        <dbReference type="Proteomes" id="UP000823638"/>
    </source>
</evidence>
<dbReference type="InterPro" id="IPR006145">
    <property type="entry name" value="PsdUridine_synth_RsuA/RluA"/>
</dbReference>
<keyword evidence="2 4" id="KW-0413">Isomerase</keyword>
<accession>A0A9D9HNL6</accession>
<dbReference type="InterPro" id="IPR002942">
    <property type="entry name" value="S4_RNA-bd"/>
</dbReference>
<dbReference type="InterPro" id="IPR000748">
    <property type="entry name" value="PsdUridine_synth_RsuA/RluB/E/F"/>
</dbReference>
<organism evidence="6 7">
    <name type="scientific">Candidatus Gallitreponema excrementavium</name>
    <dbReference type="NCBI Taxonomy" id="2840840"/>
    <lineage>
        <taxon>Bacteria</taxon>
        <taxon>Pseudomonadati</taxon>
        <taxon>Spirochaetota</taxon>
        <taxon>Spirochaetia</taxon>
        <taxon>Spirochaetales</taxon>
        <taxon>Candidatus Gallitreponema</taxon>
    </lineage>
</organism>
<dbReference type="PROSITE" id="PS50889">
    <property type="entry name" value="S4"/>
    <property type="match status" value="1"/>
</dbReference>
<reference evidence="6" key="1">
    <citation type="submission" date="2020-10" db="EMBL/GenBank/DDBJ databases">
        <authorList>
            <person name="Gilroy R."/>
        </authorList>
    </citation>
    <scope>NUCLEOTIDE SEQUENCE</scope>
    <source>
        <strain evidence="6">10532</strain>
    </source>
</reference>
<dbReference type="InterPro" id="IPR020103">
    <property type="entry name" value="PsdUridine_synth_cat_dom_sf"/>
</dbReference>